<evidence type="ECO:0000256" key="4">
    <source>
        <dbReference type="ARBA" id="ARBA00022786"/>
    </source>
</evidence>
<dbReference type="PROSITE" id="PS50957">
    <property type="entry name" value="JOSEPHIN"/>
    <property type="match status" value="1"/>
</dbReference>
<dbReference type="MEROPS" id="C86.A02"/>
<evidence type="ECO:0000256" key="3">
    <source>
        <dbReference type="ARBA" id="ARBA00022670"/>
    </source>
</evidence>
<feature type="non-terminal residue" evidence="8">
    <location>
        <position position="171"/>
    </location>
</feature>
<dbReference type="PANTHER" id="PTHR13291:SF0">
    <property type="entry name" value="JOSEPHIN-LIKE PROTEIN"/>
    <property type="match status" value="1"/>
</dbReference>
<dbReference type="Proteomes" id="UP000015453">
    <property type="component" value="Unassembled WGS sequence"/>
</dbReference>
<keyword evidence="9" id="KW-1185">Reference proteome</keyword>
<dbReference type="Gene3D" id="3.90.70.40">
    <property type="match status" value="1"/>
</dbReference>
<feature type="active site" evidence="6">
    <location>
        <position position="120"/>
    </location>
</feature>
<evidence type="ECO:0000313" key="9">
    <source>
        <dbReference type="Proteomes" id="UP000015453"/>
    </source>
</evidence>
<feature type="active site" evidence="6">
    <location>
        <position position="135"/>
    </location>
</feature>
<feature type="domain" description="Josephin" evidence="7">
    <location>
        <begin position="1"/>
        <end position="171"/>
    </location>
</feature>
<keyword evidence="5 6" id="KW-0378">Hydrolase</keyword>
<proteinExistence type="predicted"/>
<dbReference type="EC" id="3.4.19.12" evidence="2"/>
<evidence type="ECO:0000256" key="2">
    <source>
        <dbReference type="ARBA" id="ARBA00012759"/>
    </source>
</evidence>
<comment type="catalytic activity">
    <reaction evidence="1">
        <text>Thiol-dependent hydrolysis of ester, thioester, amide, peptide and isopeptide bonds formed by the C-terminal Gly of ubiquitin (a 76-residue protein attached to proteins as an intracellular targeting signal).</text>
        <dbReference type="EC" id="3.4.19.12"/>
    </reaction>
</comment>
<dbReference type="GO" id="GO:0016579">
    <property type="term" value="P:protein deubiquitination"/>
    <property type="evidence" value="ECO:0007669"/>
    <property type="project" value="InterPro"/>
</dbReference>
<evidence type="ECO:0000256" key="6">
    <source>
        <dbReference type="PROSITE-ProRule" id="PRU00331"/>
    </source>
</evidence>
<keyword evidence="3" id="KW-0645">Protease</keyword>
<name>S8E525_9LAMI</name>
<dbReference type="SMART" id="SM01246">
    <property type="entry name" value="Josephin"/>
    <property type="match status" value="1"/>
</dbReference>
<dbReference type="InterPro" id="IPR040053">
    <property type="entry name" value="JOSD1/2"/>
</dbReference>
<dbReference type="InterPro" id="IPR006155">
    <property type="entry name" value="Josephin"/>
</dbReference>
<protein>
    <recommendedName>
        <fullName evidence="2">ubiquitinyl hydrolase 1</fullName>
        <ecNumber evidence="2">3.4.19.12</ecNumber>
    </recommendedName>
</protein>
<evidence type="ECO:0000256" key="5">
    <source>
        <dbReference type="ARBA" id="ARBA00022801"/>
    </source>
</evidence>
<dbReference type="AlphaFoldDB" id="S8E525"/>
<gene>
    <name evidence="8" type="ORF">M569_07341</name>
</gene>
<organism evidence="8 9">
    <name type="scientific">Genlisea aurea</name>
    <dbReference type="NCBI Taxonomy" id="192259"/>
    <lineage>
        <taxon>Eukaryota</taxon>
        <taxon>Viridiplantae</taxon>
        <taxon>Streptophyta</taxon>
        <taxon>Embryophyta</taxon>
        <taxon>Tracheophyta</taxon>
        <taxon>Spermatophyta</taxon>
        <taxon>Magnoliopsida</taxon>
        <taxon>eudicotyledons</taxon>
        <taxon>Gunneridae</taxon>
        <taxon>Pentapetalae</taxon>
        <taxon>asterids</taxon>
        <taxon>lamiids</taxon>
        <taxon>Lamiales</taxon>
        <taxon>Lentibulariaceae</taxon>
        <taxon>Genlisea</taxon>
    </lineage>
</organism>
<dbReference type="EMBL" id="AUSU01003113">
    <property type="protein sequence ID" value="EPS67437.1"/>
    <property type="molecule type" value="Genomic_DNA"/>
</dbReference>
<comment type="caution">
    <text evidence="8">The sequence shown here is derived from an EMBL/GenBank/DDBJ whole genome shotgun (WGS) entry which is preliminary data.</text>
</comment>
<feature type="non-terminal residue" evidence="8">
    <location>
        <position position="1"/>
    </location>
</feature>
<dbReference type="PANTHER" id="PTHR13291">
    <property type="entry name" value="JOSEPHIN 1, 2"/>
    <property type="match status" value="1"/>
</dbReference>
<dbReference type="OrthoDB" id="422700at2759"/>
<keyword evidence="4" id="KW-0833">Ubl conjugation pathway</keyword>
<dbReference type="GO" id="GO:0004843">
    <property type="term" value="F:cysteine-type deubiquitinase activity"/>
    <property type="evidence" value="ECO:0007669"/>
    <property type="project" value="UniProtKB-EC"/>
</dbReference>
<accession>S8E525</accession>
<evidence type="ECO:0000256" key="1">
    <source>
        <dbReference type="ARBA" id="ARBA00000707"/>
    </source>
</evidence>
<feature type="active site" evidence="6">
    <location>
        <position position="11"/>
    </location>
</feature>
<evidence type="ECO:0000259" key="7">
    <source>
        <dbReference type="PROSITE" id="PS50957"/>
    </source>
</evidence>
<dbReference type="Pfam" id="PF02099">
    <property type="entry name" value="Josephin"/>
    <property type="match status" value="1"/>
</dbReference>
<evidence type="ECO:0000313" key="8">
    <source>
        <dbReference type="EMBL" id="EPS67437.1"/>
    </source>
</evidence>
<sequence>VYHERQKLQYCLMHALNNLFQQKQAFTRSALNAIAENLDDPAQSNWNPLSRYIFRPHHNEVTGNYDVNVLIAALEGRGKTVVWHDKRSGGGSVDLDQPSLLGIILNVPVAKYGSLWSGRHWIALRKIGNVWYNLDSDLLRPLPYADVLEVRHFLEATVAAGGELFVVREKE</sequence>
<reference evidence="8 9" key="1">
    <citation type="journal article" date="2013" name="BMC Genomics">
        <title>The miniature genome of a carnivorous plant Genlisea aurea contains a low number of genes and short non-coding sequences.</title>
        <authorList>
            <person name="Leushkin E.V."/>
            <person name="Sutormin R.A."/>
            <person name="Nabieva E.R."/>
            <person name="Penin A.A."/>
            <person name="Kondrashov A.S."/>
            <person name="Logacheva M.D."/>
        </authorList>
    </citation>
    <scope>NUCLEOTIDE SEQUENCE [LARGE SCALE GENOMIC DNA]</scope>
</reference>
<dbReference type="GO" id="GO:0006508">
    <property type="term" value="P:proteolysis"/>
    <property type="evidence" value="ECO:0007669"/>
    <property type="project" value="UniProtKB-KW"/>
</dbReference>